<dbReference type="Pfam" id="PF04542">
    <property type="entry name" value="Sigma70_r2"/>
    <property type="match status" value="1"/>
</dbReference>
<dbReference type="InterPro" id="IPR013324">
    <property type="entry name" value="RNA_pol_sigma_r3/r4-like"/>
</dbReference>
<dbReference type="InterPro" id="IPR036388">
    <property type="entry name" value="WH-like_DNA-bd_sf"/>
</dbReference>
<feature type="domain" description="RNA polymerase sigma factor 70 region 4 type 2" evidence="7">
    <location>
        <begin position="155"/>
        <end position="206"/>
    </location>
</feature>
<sequence length="216" mass="23941">MTSPSAVPTTSAADGPTSSTAVRIDAAKRGCHESFGVLAEHCRQYLLLVASGELPHDLRAKIAPSDVVQETLVRAQQGIHRFSGNSEAEFRSWIRQILVHYAAHVGRHYRQTARRDVAREVSLDAPGRWRGPIEQLVADFTPPVARLERLDQATLLERALERAPAPYRRVLMLRTVEGLPFADVGEVLGVSAEAARKLWVRAIAALQREIKRDQLS</sequence>
<proteinExistence type="inferred from homology"/>
<dbReference type="CDD" id="cd06171">
    <property type="entry name" value="Sigma70_r4"/>
    <property type="match status" value="1"/>
</dbReference>
<dbReference type="PANTHER" id="PTHR43133:SF8">
    <property type="entry name" value="RNA POLYMERASE SIGMA FACTOR HI_1459-RELATED"/>
    <property type="match status" value="1"/>
</dbReference>
<dbReference type="InterPro" id="IPR014284">
    <property type="entry name" value="RNA_pol_sigma-70_dom"/>
</dbReference>
<keyword evidence="2" id="KW-0805">Transcription regulation</keyword>
<dbReference type="InterPro" id="IPR039425">
    <property type="entry name" value="RNA_pol_sigma-70-like"/>
</dbReference>
<dbReference type="KEGG" id="llh:I41_24810"/>
<feature type="domain" description="RNA polymerase sigma-70 region 2" evidence="6">
    <location>
        <begin position="65"/>
        <end position="103"/>
    </location>
</feature>
<keyword evidence="3" id="KW-0731">Sigma factor</keyword>
<accession>A0A517TY37</accession>
<comment type="similarity">
    <text evidence="1">Belongs to the sigma-70 factor family. ECF subfamily.</text>
</comment>
<dbReference type="OrthoDB" id="265297at2"/>
<dbReference type="NCBIfam" id="TIGR02937">
    <property type="entry name" value="sigma70-ECF"/>
    <property type="match status" value="1"/>
</dbReference>
<evidence type="ECO:0000256" key="1">
    <source>
        <dbReference type="ARBA" id="ARBA00010641"/>
    </source>
</evidence>
<protein>
    <submittedName>
        <fullName evidence="8">RNA polymerase sigma factor</fullName>
    </submittedName>
</protein>
<dbReference type="GO" id="GO:0016987">
    <property type="term" value="F:sigma factor activity"/>
    <property type="evidence" value="ECO:0007669"/>
    <property type="project" value="UniProtKB-KW"/>
</dbReference>
<evidence type="ECO:0000256" key="3">
    <source>
        <dbReference type="ARBA" id="ARBA00023082"/>
    </source>
</evidence>
<dbReference type="InterPro" id="IPR013325">
    <property type="entry name" value="RNA_pol_sigma_r2"/>
</dbReference>
<evidence type="ECO:0000259" key="6">
    <source>
        <dbReference type="Pfam" id="PF04542"/>
    </source>
</evidence>
<dbReference type="RefSeq" id="WP_145432879.1">
    <property type="nucleotide sequence ID" value="NZ_CP036339.1"/>
</dbReference>
<evidence type="ECO:0000256" key="5">
    <source>
        <dbReference type="ARBA" id="ARBA00023163"/>
    </source>
</evidence>
<evidence type="ECO:0000259" key="7">
    <source>
        <dbReference type="Pfam" id="PF08281"/>
    </source>
</evidence>
<dbReference type="GO" id="GO:0003677">
    <property type="term" value="F:DNA binding"/>
    <property type="evidence" value="ECO:0007669"/>
    <property type="project" value="UniProtKB-KW"/>
</dbReference>
<dbReference type="Gene3D" id="1.10.1740.10">
    <property type="match status" value="1"/>
</dbReference>
<dbReference type="AlphaFoldDB" id="A0A517TY37"/>
<dbReference type="InterPro" id="IPR013249">
    <property type="entry name" value="RNA_pol_sigma70_r4_t2"/>
</dbReference>
<name>A0A517TY37_9BACT</name>
<evidence type="ECO:0000313" key="9">
    <source>
        <dbReference type="Proteomes" id="UP000317909"/>
    </source>
</evidence>
<dbReference type="Proteomes" id="UP000317909">
    <property type="component" value="Chromosome"/>
</dbReference>
<dbReference type="SUPFAM" id="SSF88659">
    <property type="entry name" value="Sigma3 and sigma4 domains of RNA polymerase sigma factors"/>
    <property type="match status" value="1"/>
</dbReference>
<organism evidence="8 9">
    <name type="scientific">Lacipirellula limnantheis</name>
    <dbReference type="NCBI Taxonomy" id="2528024"/>
    <lineage>
        <taxon>Bacteria</taxon>
        <taxon>Pseudomonadati</taxon>
        <taxon>Planctomycetota</taxon>
        <taxon>Planctomycetia</taxon>
        <taxon>Pirellulales</taxon>
        <taxon>Lacipirellulaceae</taxon>
        <taxon>Lacipirellula</taxon>
    </lineage>
</organism>
<evidence type="ECO:0000256" key="4">
    <source>
        <dbReference type="ARBA" id="ARBA00023125"/>
    </source>
</evidence>
<dbReference type="InterPro" id="IPR007627">
    <property type="entry name" value="RNA_pol_sigma70_r2"/>
</dbReference>
<evidence type="ECO:0000313" key="8">
    <source>
        <dbReference type="EMBL" id="QDT73292.1"/>
    </source>
</evidence>
<evidence type="ECO:0000256" key="2">
    <source>
        <dbReference type="ARBA" id="ARBA00023015"/>
    </source>
</evidence>
<dbReference type="PANTHER" id="PTHR43133">
    <property type="entry name" value="RNA POLYMERASE ECF-TYPE SIGMA FACTO"/>
    <property type="match status" value="1"/>
</dbReference>
<keyword evidence="9" id="KW-1185">Reference proteome</keyword>
<dbReference type="SUPFAM" id="SSF88946">
    <property type="entry name" value="Sigma2 domain of RNA polymerase sigma factors"/>
    <property type="match status" value="1"/>
</dbReference>
<keyword evidence="5" id="KW-0804">Transcription</keyword>
<reference evidence="8 9" key="1">
    <citation type="submission" date="2019-02" db="EMBL/GenBank/DDBJ databases">
        <title>Deep-cultivation of Planctomycetes and their phenomic and genomic characterization uncovers novel biology.</title>
        <authorList>
            <person name="Wiegand S."/>
            <person name="Jogler M."/>
            <person name="Boedeker C."/>
            <person name="Pinto D."/>
            <person name="Vollmers J."/>
            <person name="Rivas-Marin E."/>
            <person name="Kohn T."/>
            <person name="Peeters S.H."/>
            <person name="Heuer A."/>
            <person name="Rast P."/>
            <person name="Oberbeckmann S."/>
            <person name="Bunk B."/>
            <person name="Jeske O."/>
            <person name="Meyerdierks A."/>
            <person name="Storesund J.E."/>
            <person name="Kallscheuer N."/>
            <person name="Luecker S."/>
            <person name="Lage O.M."/>
            <person name="Pohl T."/>
            <person name="Merkel B.J."/>
            <person name="Hornburger P."/>
            <person name="Mueller R.-W."/>
            <person name="Bruemmer F."/>
            <person name="Labrenz M."/>
            <person name="Spormann A.M."/>
            <person name="Op den Camp H."/>
            <person name="Overmann J."/>
            <person name="Amann R."/>
            <person name="Jetten M.S.M."/>
            <person name="Mascher T."/>
            <person name="Medema M.H."/>
            <person name="Devos D.P."/>
            <person name="Kaster A.-K."/>
            <person name="Ovreas L."/>
            <person name="Rohde M."/>
            <person name="Galperin M.Y."/>
            <person name="Jogler C."/>
        </authorList>
    </citation>
    <scope>NUCLEOTIDE SEQUENCE [LARGE SCALE GENOMIC DNA]</scope>
    <source>
        <strain evidence="8 9">I41</strain>
    </source>
</reference>
<dbReference type="Pfam" id="PF08281">
    <property type="entry name" value="Sigma70_r4_2"/>
    <property type="match status" value="1"/>
</dbReference>
<gene>
    <name evidence="8" type="ORF">I41_24810</name>
</gene>
<keyword evidence="4" id="KW-0238">DNA-binding</keyword>
<dbReference type="Gene3D" id="1.10.10.10">
    <property type="entry name" value="Winged helix-like DNA-binding domain superfamily/Winged helix DNA-binding domain"/>
    <property type="match status" value="1"/>
</dbReference>
<dbReference type="GO" id="GO:0006352">
    <property type="term" value="P:DNA-templated transcription initiation"/>
    <property type="evidence" value="ECO:0007669"/>
    <property type="project" value="InterPro"/>
</dbReference>
<dbReference type="EMBL" id="CP036339">
    <property type="protein sequence ID" value="QDT73292.1"/>
    <property type="molecule type" value="Genomic_DNA"/>
</dbReference>